<feature type="signal peptide" evidence="2">
    <location>
        <begin position="1"/>
        <end position="20"/>
    </location>
</feature>
<evidence type="ECO:0000256" key="1">
    <source>
        <dbReference type="SAM" id="MobiDB-lite"/>
    </source>
</evidence>
<keyword evidence="2" id="KW-0732">Signal</keyword>
<keyword evidence="5" id="KW-1185">Reference proteome</keyword>
<accession>A0A5C3E448</accession>
<name>A0A5C3E448_9BASI</name>
<dbReference type="Proteomes" id="UP000324022">
    <property type="component" value="Unassembled WGS sequence"/>
</dbReference>
<dbReference type="PANTHER" id="PTHR31104">
    <property type="entry name" value="PEPTIDE-N4-(N-ACETYL-BETA-GLUCOSAMINYL)ASPARAGINE AMIDASE A PROTEIN"/>
    <property type="match status" value="1"/>
</dbReference>
<feature type="region of interest" description="Disordered" evidence="1">
    <location>
        <begin position="54"/>
        <end position="83"/>
    </location>
</feature>
<evidence type="ECO:0000259" key="3">
    <source>
        <dbReference type="Pfam" id="PF12222"/>
    </source>
</evidence>
<dbReference type="EMBL" id="OOIN01000010">
    <property type="protein sequence ID" value="SPO25188.1"/>
    <property type="molecule type" value="Genomic_DNA"/>
</dbReference>
<dbReference type="Pfam" id="PF12222">
    <property type="entry name" value="PNGaseA"/>
    <property type="match status" value="1"/>
</dbReference>
<dbReference type="InterPro" id="IPR021102">
    <property type="entry name" value="PNGase_A"/>
</dbReference>
<sequence length="718" mass="77879">MHLTKYALLATAIVSSPVVANHSNKPESRLQWDGVKQLKIPAIWKSPLFKASPPGIEPLSTPPHTSTAQSSPPVPPHASSSLQENFQISAPAPILTTPLHSCTTTLLRRSFGNSYNSPSFFTFDPSTTFSATPCSDPSTWTSLTLDLHGETRGRQFDRLGTVWVGNNVTGQGVEILRFDNPEPTRNGVYWDTKKDVGKYWKMWSDKVDVVVDLPNIVDATYTGALNVTLGLTVGVDGLLAKRGLGRRHGERANAAVPGVEARQASRTTGHISARSLKHRAADLVIPLSKRLQTSNSIFLLGGSAGNGTTSVTIPQNTARAIVEIYASGTATEEFWYTGLPDRFYSQIPDAASNGYYGHGPYREVQLYIDGQFAGFVTPYPVIFTGGINPLLWRPSANYGTFDQPSYNIDITPWLGGLTDGKEHSFELAVVSNEVGGRINDASWFVSGNVQVYLDASEERTMGRVVKVEKGGEVVDGYTRGKMEGNPLVNGTLSYEVGLKQPRSFGVAGTVKTGSGVEYIAGWYQTAQFTNKGFVNATTQTNDQKSFGSTRSLVLNHSSSSDDHFASLSFEDLTKNGVQAVQQDYNYPLYVTSSLSNTSFDASVSQSFDRTVRHTLPSSSPPFSDLTLMIGDETTFTHTTPIPPPPHTLLSTRNQSASSILLNGAIANGTGTSQQTFMYRDMSAGTIDRFTRSNSTSAVLVDRLLGSLRDRAQPGQLDR</sequence>
<dbReference type="InterPro" id="IPR056948">
    <property type="entry name" value="PNGaseA_N"/>
</dbReference>
<proteinExistence type="predicted"/>
<gene>
    <name evidence="4" type="ORF">UTRI_02703_B</name>
</gene>
<reference evidence="4 5" key="1">
    <citation type="submission" date="2018-03" db="EMBL/GenBank/DDBJ databases">
        <authorList>
            <person name="Guldener U."/>
        </authorList>
    </citation>
    <scope>NUCLEOTIDE SEQUENCE [LARGE SCALE GENOMIC DNA]</scope>
    <source>
        <strain evidence="4 5">NBRC100155</strain>
    </source>
</reference>
<feature type="domain" description="Peptide N-acetyl-beta-D-glucosaminyl asparaginase amidase A N-terminal" evidence="3">
    <location>
        <begin position="100"/>
        <end position="468"/>
    </location>
</feature>
<dbReference type="OrthoDB" id="1612078at2759"/>
<protein>
    <submittedName>
        <fullName evidence="4">Related to peptide-n4- (N-acetyl- beta -glucosaminyl) asparagine amidase</fullName>
    </submittedName>
</protein>
<dbReference type="AlphaFoldDB" id="A0A5C3E448"/>
<evidence type="ECO:0000313" key="5">
    <source>
        <dbReference type="Proteomes" id="UP000324022"/>
    </source>
</evidence>
<evidence type="ECO:0000313" key="4">
    <source>
        <dbReference type="EMBL" id="SPO25188.1"/>
    </source>
</evidence>
<feature type="chain" id="PRO_5022687691" evidence="2">
    <location>
        <begin position="21"/>
        <end position="718"/>
    </location>
</feature>
<organism evidence="4 5">
    <name type="scientific">Ustilago trichophora</name>
    <dbReference type="NCBI Taxonomy" id="86804"/>
    <lineage>
        <taxon>Eukaryota</taxon>
        <taxon>Fungi</taxon>
        <taxon>Dikarya</taxon>
        <taxon>Basidiomycota</taxon>
        <taxon>Ustilaginomycotina</taxon>
        <taxon>Ustilaginomycetes</taxon>
        <taxon>Ustilaginales</taxon>
        <taxon>Ustilaginaceae</taxon>
        <taxon>Ustilago</taxon>
    </lineage>
</organism>
<evidence type="ECO:0000256" key="2">
    <source>
        <dbReference type="SAM" id="SignalP"/>
    </source>
</evidence>